<keyword evidence="3" id="KW-1185">Reference proteome</keyword>
<keyword evidence="1" id="KW-0812">Transmembrane</keyword>
<sequence length="414" mass="43049">MTLGDDTTWRDRILRSRRVGVLVVAVLLAVGGIGYVLYAGSSGSSGAEADRWSRSVAEPAPLQVLGGERRPGFPSVQRIEHDGLVFTVTVAPALPGRNLVRVDALPLEGHEHEAADEELTVEVDGGAAPVEPTKRPGSDGLWAVVDLPSGNPTVLVAHGPEHRIPVMLETGSTGSADALWAGPDGPECLQAATAAVLAGGKAPTSCPASSLRGSDRAGLTSIVTTLASRGVEEIALSADSSPRSAAASRLVRRLAAAEGVRVVPPSARPGRRSALVVVAGWQPAAERLAAVAGLPVEKQALRSDGVWLAPWLLSPGVVDSTTGAVIPLDFDIRDEAAQRYSQTLAKYFPEQAPTGSAYLAWRRAREGANARGESAFYAASRAAYMPAEPGHSSHETTVSWFPGGTVTRISLPTG</sequence>
<reference evidence="2 3" key="1">
    <citation type="submission" date="2020-02" db="EMBL/GenBank/DDBJ databases">
        <title>Whole-genome analyses of novel actinobacteria.</title>
        <authorList>
            <person name="Sahin N."/>
        </authorList>
    </citation>
    <scope>NUCLEOTIDE SEQUENCE [LARGE SCALE GENOMIC DNA]</scope>
    <source>
        <strain evidence="2 3">KC13</strain>
    </source>
</reference>
<dbReference type="Proteomes" id="UP000483261">
    <property type="component" value="Unassembled WGS sequence"/>
</dbReference>
<dbReference type="AlphaFoldDB" id="A0A6M1QYB4"/>
<name>A0A6M1QYB4_9ACTN</name>
<dbReference type="RefSeq" id="WP_165110418.1">
    <property type="nucleotide sequence ID" value="NZ_JAALAA010000005.1"/>
</dbReference>
<keyword evidence="1" id="KW-0472">Membrane</keyword>
<comment type="caution">
    <text evidence="2">The sequence shown here is derived from an EMBL/GenBank/DDBJ whole genome shotgun (WGS) entry which is preliminary data.</text>
</comment>
<protein>
    <submittedName>
        <fullName evidence="2">ABC transporter substrate-binding protein</fullName>
    </submittedName>
</protein>
<keyword evidence="1" id="KW-1133">Transmembrane helix</keyword>
<proteinExistence type="predicted"/>
<evidence type="ECO:0000313" key="3">
    <source>
        <dbReference type="Proteomes" id="UP000483261"/>
    </source>
</evidence>
<feature type="transmembrane region" description="Helical" evidence="1">
    <location>
        <begin position="19"/>
        <end position="38"/>
    </location>
</feature>
<organism evidence="2 3">
    <name type="scientific">Nocardioides turkmenicus</name>
    <dbReference type="NCBI Taxonomy" id="2711220"/>
    <lineage>
        <taxon>Bacteria</taxon>
        <taxon>Bacillati</taxon>
        <taxon>Actinomycetota</taxon>
        <taxon>Actinomycetes</taxon>
        <taxon>Propionibacteriales</taxon>
        <taxon>Nocardioidaceae</taxon>
        <taxon>Nocardioides</taxon>
    </lineage>
</organism>
<evidence type="ECO:0000256" key="1">
    <source>
        <dbReference type="SAM" id="Phobius"/>
    </source>
</evidence>
<dbReference type="EMBL" id="JAALAA010000005">
    <property type="protein sequence ID" value="NGN92670.1"/>
    <property type="molecule type" value="Genomic_DNA"/>
</dbReference>
<accession>A0A6M1QYB4</accession>
<evidence type="ECO:0000313" key="2">
    <source>
        <dbReference type="EMBL" id="NGN92670.1"/>
    </source>
</evidence>
<gene>
    <name evidence="2" type="ORF">G5C66_07960</name>
</gene>